<evidence type="ECO:0000313" key="9">
    <source>
        <dbReference type="EMBL" id="TDD70737.1"/>
    </source>
</evidence>
<evidence type="ECO:0000256" key="5">
    <source>
        <dbReference type="ARBA" id="ARBA00022989"/>
    </source>
</evidence>
<evidence type="ECO:0000256" key="2">
    <source>
        <dbReference type="ARBA" id="ARBA00022448"/>
    </source>
</evidence>
<dbReference type="PROSITE" id="PS50928">
    <property type="entry name" value="ABC_TM1"/>
    <property type="match status" value="1"/>
</dbReference>
<proteinExistence type="inferred from homology"/>
<feature type="transmembrane region" description="Helical" evidence="7">
    <location>
        <begin position="250"/>
        <end position="270"/>
    </location>
</feature>
<feature type="transmembrane region" description="Helical" evidence="7">
    <location>
        <begin position="205"/>
        <end position="230"/>
    </location>
</feature>
<dbReference type="SUPFAM" id="SSF161098">
    <property type="entry name" value="MetI-like"/>
    <property type="match status" value="1"/>
</dbReference>
<comment type="caution">
    <text evidence="9">The sequence shown here is derived from an EMBL/GenBank/DDBJ whole genome shotgun (WGS) entry which is preliminary data.</text>
</comment>
<dbReference type="Pfam" id="PF00528">
    <property type="entry name" value="BPD_transp_1"/>
    <property type="match status" value="1"/>
</dbReference>
<dbReference type="OrthoDB" id="6637947at2"/>
<accession>A0A4V2YSQ0</accession>
<dbReference type="InterPro" id="IPR035906">
    <property type="entry name" value="MetI-like_sf"/>
</dbReference>
<organism evidence="9 10">
    <name type="scientific">Jiangella aurantiaca</name>
    <dbReference type="NCBI Taxonomy" id="2530373"/>
    <lineage>
        <taxon>Bacteria</taxon>
        <taxon>Bacillati</taxon>
        <taxon>Actinomycetota</taxon>
        <taxon>Actinomycetes</taxon>
        <taxon>Jiangellales</taxon>
        <taxon>Jiangellaceae</taxon>
        <taxon>Jiangella</taxon>
    </lineage>
</organism>
<feature type="transmembrane region" description="Helical" evidence="7">
    <location>
        <begin position="88"/>
        <end position="112"/>
    </location>
</feature>
<dbReference type="AlphaFoldDB" id="A0A4V2YSQ0"/>
<reference evidence="9 10" key="1">
    <citation type="submission" date="2019-02" db="EMBL/GenBank/DDBJ databases">
        <title>Draft genome sequences of novel Actinobacteria.</title>
        <authorList>
            <person name="Sahin N."/>
            <person name="Ay H."/>
            <person name="Saygin H."/>
        </authorList>
    </citation>
    <scope>NUCLEOTIDE SEQUENCE [LARGE SCALE GENOMIC DNA]</scope>
    <source>
        <strain evidence="9 10">8K307</strain>
    </source>
</reference>
<comment type="subcellular location">
    <subcellularLocation>
        <location evidence="1 7">Cell membrane</location>
        <topology evidence="1 7">Multi-pass membrane protein</topology>
    </subcellularLocation>
</comment>
<dbReference type="RefSeq" id="WP_132102753.1">
    <property type="nucleotide sequence ID" value="NZ_SMLB01000008.1"/>
</dbReference>
<sequence length="284" mass="29235">MTSSLSLADNVPASSRRGSDRMIATWVGFIAMGLVLILVVLPALLPTSPTAIDPTASLQPPSVAHPFGTDQVGRDIASRVLHGARISILVSSVTATLALLVGGLLGAAAALGPRWLDEVVMRVSDIGLAFPGMLLAIVIAASIGPSLGTTILVISILMTPPMARVARSAILNELGEDYVTAARLIGTRSPRILLRHIAPVAATPIAVYTTVIAAVAIAAEAGLSFLGAGVPPPAPSWGNIIRDGQALSQAGAWWVALFPGLAIMGAVLTLNRFSEALGRRLRST</sequence>
<feature type="domain" description="ABC transmembrane type-1" evidence="8">
    <location>
        <begin position="84"/>
        <end position="274"/>
    </location>
</feature>
<feature type="transmembrane region" description="Helical" evidence="7">
    <location>
        <begin position="132"/>
        <end position="158"/>
    </location>
</feature>
<evidence type="ECO:0000256" key="7">
    <source>
        <dbReference type="RuleBase" id="RU363032"/>
    </source>
</evidence>
<dbReference type="PANTHER" id="PTHR43386:SF1">
    <property type="entry name" value="D,D-DIPEPTIDE TRANSPORT SYSTEM PERMEASE PROTEIN DDPC-RELATED"/>
    <property type="match status" value="1"/>
</dbReference>
<dbReference type="InterPro" id="IPR000515">
    <property type="entry name" value="MetI-like"/>
</dbReference>
<comment type="similarity">
    <text evidence="7">Belongs to the binding-protein-dependent transport system permease family.</text>
</comment>
<evidence type="ECO:0000259" key="8">
    <source>
        <dbReference type="PROSITE" id="PS50928"/>
    </source>
</evidence>
<evidence type="ECO:0000313" key="10">
    <source>
        <dbReference type="Proteomes" id="UP000295217"/>
    </source>
</evidence>
<dbReference type="EMBL" id="SMLB01000008">
    <property type="protein sequence ID" value="TDD70737.1"/>
    <property type="molecule type" value="Genomic_DNA"/>
</dbReference>
<keyword evidence="3" id="KW-1003">Cell membrane</keyword>
<keyword evidence="2 7" id="KW-0813">Transport</keyword>
<evidence type="ECO:0000256" key="1">
    <source>
        <dbReference type="ARBA" id="ARBA00004651"/>
    </source>
</evidence>
<keyword evidence="6 7" id="KW-0472">Membrane</keyword>
<dbReference type="CDD" id="cd06261">
    <property type="entry name" value="TM_PBP2"/>
    <property type="match status" value="1"/>
</dbReference>
<keyword evidence="10" id="KW-1185">Reference proteome</keyword>
<keyword evidence="5 7" id="KW-1133">Transmembrane helix</keyword>
<dbReference type="GO" id="GO:0055085">
    <property type="term" value="P:transmembrane transport"/>
    <property type="evidence" value="ECO:0007669"/>
    <property type="project" value="InterPro"/>
</dbReference>
<protein>
    <submittedName>
        <fullName evidence="9">ABC transporter permease</fullName>
    </submittedName>
</protein>
<feature type="transmembrane region" description="Helical" evidence="7">
    <location>
        <begin position="23"/>
        <end position="45"/>
    </location>
</feature>
<evidence type="ECO:0000256" key="6">
    <source>
        <dbReference type="ARBA" id="ARBA00023136"/>
    </source>
</evidence>
<dbReference type="GO" id="GO:0005886">
    <property type="term" value="C:plasma membrane"/>
    <property type="evidence" value="ECO:0007669"/>
    <property type="project" value="UniProtKB-SubCell"/>
</dbReference>
<evidence type="ECO:0000256" key="4">
    <source>
        <dbReference type="ARBA" id="ARBA00022692"/>
    </source>
</evidence>
<dbReference type="InterPro" id="IPR050366">
    <property type="entry name" value="BP-dependent_transpt_permease"/>
</dbReference>
<evidence type="ECO:0000256" key="3">
    <source>
        <dbReference type="ARBA" id="ARBA00022475"/>
    </source>
</evidence>
<gene>
    <name evidence="9" type="ORF">E1262_08805</name>
</gene>
<name>A0A4V2YSQ0_9ACTN</name>
<dbReference type="PANTHER" id="PTHR43386">
    <property type="entry name" value="OLIGOPEPTIDE TRANSPORT SYSTEM PERMEASE PROTEIN APPC"/>
    <property type="match status" value="1"/>
</dbReference>
<dbReference type="Gene3D" id="1.10.3720.10">
    <property type="entry name" value="MetI-like"/>
    <property type="match status" value="1"/>
</dbReference>
<dbReference type="Proteomes" id="UP000295217">
    <property type="component" value="Unassembled WGS sequence"/>
</dbReference>
<keyword evidence="4 7" id="KW-0812">Transmembrane</keyword>